<dbReference type="InterPro" id="IPR014721">
    <property type="entry name" value="Ribsml_uS5_D2-typ_fold_subgr"/>
</dbReference>
<evidence type="ECO:0000256" key="3">
    <source>
        <dbReference type="ARBA" id="ARBA00022980"/>
    </source>
</evidence>
<dbReference type="GO" id="GO:0015935">
    <property type="term" value="C:small ribosomal subunit"/>
    <property type="evidence" value="ECO:0007669"/>
    <property type="project" value="UniProtKB-ARBA"/>
</dbReference>
<evidence type="ECO:0000256" key="4">
    <source>
        <dbReference type="ARBA" id="ARBA00023274"/>
    </source>
</evidence>
<reference evidence="7 8" key="1">
    <citation type="submission" date="2024-10" db="EMBL/GenBank/DDBJ databases">
        <title>Updated reference genomes for cyclostephanoid diatoms.</title>
        <authorList>
            <person name="Roberts W.R."/>
            <person name="Alverson A.J."/>
        </authorList>
    </citation>
    <scope>NUCLEOTIDE SEQUENCE [LARGE SCALE GENOMIC DNA]</scope>
    <source>
        <strain evidence="7 8">AJA228-03</strain>
    </source>
</reference>
<comment type="similarity">
    <text evidence="2 5">Belongs to the universal ribosomal protein uS9 family.</text>
</comment>
<dbReference type="PANTHER" id="PTHR21569">
    <property type="entry name" value="RIBOSOMAL PROTEIN S9"/>
    <property type="match status" value="1"/>
</dbReference>
<name>A0ABD3SQA3_9STRA</name>
<dbReference type="InterPro" id="IPR020574">
    <property type="entry name" value="Ribosomal_uS9_CS"/>
</dbReference>
<evidence type="ECO:0000313" key="7">
    <source>
        <dbReference type="EMBL" id="KAL3826473.1"/>
    </source>
</evidence>
<gene>
    <name evidence="7" type="ORF">ACHAXA_004310</name>
</gene>
<evidence type="ECO:0008006" key="9">
    <source>
        <dbReference type="Google" id="ProtNLM"/>
    </source>
</evidence>
<dbReference type="NCBIfam" id="NF001099">
    <property type="entry name" value="PRK00132.1"/>
    <property type="match status" value="1"/>
</dbReference>
<dbReference type="AlphaFoldDB" id="A0ABD3SQA3"/>
<dbReference type="Pfam" id="PF00380">
    <property type="entry name" value="Ribosomal_S9"/>
    <property type="match status" value="1"/>
</dbReference>
<keyword evidence="4 5" id="KW-0687">Ribonucleoprotein</keyword>
<keyword evidence="3 5" id="KW-0689">Ribosomal protein</keyword>
<evidence type="ECO:0000256" key="2">
    <source>
        <dbReference type="ARBA" id="ARBA00005251"/>
    </source>
</evidence>
<evidence type="ECO:0000313" key="8">
    <source>
        <dbReference type="Proteomes" id="UP001530377"/>
    </source>
</evidence>
<dbReference type="HAMAP" id="MF_00532_B">
    <property type="entry name" value="Ribosomal_uS9_B"/>
    <property type="match status" value="1"/>
</dbReference>
<comment type="caution">
    <text evidence="7">The sequence shown here is derived from an EMBL/GenBank/DDBJ whole genome shotgun (WGS) entry which is preliminary data.</text>
</comment>
<comment type="subcellular location">
    <subcellularLocation>
        <location evidence="1">Plastid</location>
        <location evidence="1">Chloroplast</location>
    </subcellularLocation>
</comment>
<dbReference type="Proteomes" id="UP001530377">
    <property type="component" value="Unassembled WGS sequence"/>
</dbReference>
<dbReference type="PANTHER" id="PTHR21569:SF1">
    <property type="entry name" value="SMALL RIBOSOMAL SUBUNIT PROTEIN US9M"/>
    <property type="match status" value="1"/>
</dbReference>
<dbReference type="GO" id="GO:0009507">
    <property type="term" value="C:chloroplast"/>
    <property type="evidence" value="ECO:0007669"/>
    <property type="project" value="UniProtKB-SubCell"/>
</dbReference>
<feature type="compositionally biased region" description="Basic residues" evidence="6">
    <location>
        <begin position="277"/>
        <end position="296"/>
    </location>
</feature>
<dbReference type="SUPFAM" id="SSF54211">
    <property type="entry name" value="Ribosomal protein S5 domain 2-like"/>
    <property type="match status" value="1"/>
</dbReference>
<dbReference type="InterPro" id="IPR020568">
    <property type="entry name" value="Ribosomal_Su5_D2-typ_SF"/>
</dbReference>
<dbReference type="InterPro" id="IPR023035">
    <property type="entry name" value="Ribosomal_uS9_bac/plastid"/>
</dbReference>
<dbReference type="FunFam" id="3.30.230.10:FF:000001">
    <property type="entry name" value="30S ribosomal protein S9"/>
    <property type="match status" value="1"/>
</dbReference>
<proteinExistence type="inferred from homology"/>
<feature type="region of interest" description="Disordered" evidence="6">
    <location>
        <begin position="260"/>
        <end position="296"/>
    </location>
</feature>
<sequence length="296" mass="33669">MTMAASRGSLLALRRVFPKGPGCVFGSVSIFSEEVCCRAGTASLVHTTSRQLHTPSLLFATTFDSCRYFSSASERKSVLRIHAVSLYQADYNDEEDDAQWKDEPEGKQTYLDPMDRRKAEEEEEATWWLYDGTQESRDALEAMRAKEAQKKRWIKNARPPVRVSEIDERGRAYGRGSRKTAEARVWIQPGEGEIVVNRKDFVTYFPRESDRDHVLGPFVASQTCGKFDVTAIVRGGGLTGQAGAIRLGLARALEKYNPDYRPPMKRQGFMTRDPRKVERKKVGRVKARKSPQWVRR</sequence>
<evidence type="ECO:0000256" key="1">
    <source>
        <dbReference type="ARBA" id="ARBA00004229"/>
    </source>
</evidence>
<dbReference type="InterPro" id="IPR000754">
    <property type="entry name" value="Ribosomal_uS9"/>
</dbReference>
<evidence type="ECO:0000256" key="6">
    <source>
        <dbReference type="SAM" id="MobiDB-lite"/>
    </source>
</evidence>
<dbReference type="Gene3D" id="3.30.230.10">
    <property type="match status" value="1"/>
</dbReference>
<dbReference type="EMBL" id="JALLPB020000020">
    <property type="protein sequence ID" value="KAL3826473.1"/>
    <property type="molecule type" value="Genomic_DNA"/>
</dbReference>
<organism evidence="7 8">
    <name type="scientific">Cyclostephanos tholiformis</name>
    <dbReference type="NCBI Taxonomy" id="382380"/>
    <lineage>
        <taxon>Eukaryota</taxon>
        <taxon>Sar</taxon>
        <taxon>Stramenopiles</taxon>
        <taxon>Ochrophyta</taxon>
        <taxon>Bacillariophyta</taxon>
        <taxon>Coscinodiscophyceae</taxon>
        <taxon>Thalassiosirophycidae</taxon>
        <taxon>Stephanodiscales</taxon>
        <taxon>Stephanodiscaceae</taxon>
        <taxon>Cyclostephanos</taxon>
    </lineage>
</organism>
<dbReference type="PROSITE" id="PS00360">
    <property type="entry name" value="RIBOSOMAL_S9"/>
    <property type="match status" value="1"/>
</dbReference>
<keyword evidence="8" id="KW-1185">Reference proteome</keyword>
<accession>A0ABD3SQA3</accession>
<protein>
    <recommendedName>
        <fullName evidence="9">Ribosomal protein S9</fullName>
    </recommendedName>
</protein>
<evidence type="ECO:0000256" key="5">
    <source>
        <dbReference type="RuleBase" id="RU003815"/>
    </source>
</evidence>